<evidence type="ECO:0000256" key="1">
    <source>
        <dbReference type="SAM" id="MobiDB-lite"/>
    </source>
</evidence>
<feature type="region of interest" description="Disordered" evidence="1">
    <location>
        <begin position="825"/>
        <end position="875"/>
    </location>
</feature>
<dbReference type="GO" id="GO:0000800">
    <property type="term" value="C:lateral element"/>
    <property type="evidence" value="ECO:0007669"/>
    <property type="project" value="TreeGrafter"/>
</dbReference>
<dbReference type="EMBL" id="JALJAT010000005">
    <property type="protein sequence ID" value="KAK4469350.1"/>
    <property type="molecule type" value="Genomic_DNA"/>
</dbReference>
<reference evidence="2" key="1">
    <citation type="submission" date="2022-04" db="EMBL/GenBank/DDBJ databases">
        <authorList>
            <person name="Xu L."/>
            <person name="Lv Z."/>
        </authorList>
    </citation>
    <scope>NUCLEOTIDE SEQUENCE</scope>
    <source>
        <strain evidence="2">LV_2022a</strain>
    </source>
</reference>
<feature type="compositionally biased region" description="Polar residues" evidence="1">
    <location>
        <begin position="837"/>
        <end position="851"/>
    </location>
</feature>
<organism evidence="2 3">
    <name type="scientific">Schistosoma mekongi</name>
    <name type="common">Parasitic worm</name>
    <dbReference type="NCBI Taxonomy" id="38744"/>
    <lineage>
        <taxon>Eukaryota</taxon>
        <taxon>Metazoa</taxon>
        <taxon>Spiralia</taxon>
        <taxon>Lophotrochozoa</taxon>
        <taxon>Platyhelminthes</taxon>
        <taxon>Trematoda</taxon>
        <taxon>Digenea</taxon>
        <taxon>Strigeidida</taxon>
        <taxon>Schistosomatoidea</taxon>
        <taxon>Schistosomatidae</taxon>
        <taxon>Schistosoma</taxon>
    </lineage>
</organism>
<dbReference type="Proteomes" id="UP001292079">
    <property type="component" value="Unassembled WGS sequence"/>
</dbReference>
<dbReference type="GO" id="GO:0007143">
    <property type="term" value="P:female meiotic nuclear division"/>
    <property type="evidence" value="ECO:0007669"/>
    <property type="project" value="TreeGrafter"/>
</dbReference>
<dbReference type="GO" id="GO:0000779">
    <property type="term" value="C:condensed chromosome, centromeric region"/>
    <property type="evidence" value="ECO:0007669"/>
    <property type="project" value="TreeGrafter"/>
</dbReference>
<dbReference type="InterPro" id="IPR024835">
    <property type="entry name" value="SYCP2-like"/>
</dbReference>
<keyword evidence="3" id="KW-1185">Reference proteome</keyword>
<accession>A0AAE1Z906</accession>
<dbReference type="PANTHER" id="PTHR15607">
    <property type="entry name" value="SYNAPTONEMAL COMPLEX PROTEIN-RELATED"/>
    <property type="match status" value="1"/>
</dbReference>
<feature type="compositionally biased region" description="Low complexity" evidence="1">
    <location>
        <begin position="1036"/>
        <end position="1047"/>
    </location>
</feature>
<gene>
    <name evidence="2" type="ORF">MN116_006911</name>
</gene>
<feature type="region of interest" description="Disordered" evidence="1">
    <location>
        <begin position="1035"/>
        <end position="1055"/>
    </location>
</feature>
<evidence type="ECO:0008006" key="4">
    <source>
        <dbReference type="Google" id="ProtNLM"/>
    </source>
</evidence>
<sequence>MARFSGLVLLNSQPSSLFQSDNLLNLYNDIQSSEALQYFQMRDIITCIGNAIDSCQECALQQTNLLLSISDNIFERSYKIRENSSETLLKKVLDGILEPLAKLSTSIACDVIRKFLARMLKIVLDNTFDLVGRFDVLTSLNSMLSGIPSKKRKSLWDDLNVTIAASSFGTSLRDLGDFDLQAHSSALLLRLVPREIQRQFASKYIIQEFPIVAQEFSNIGGVNFEFEVRSFLNSLNGIKDVDPKVVSLPCKSLKLCDLLLGYPETPNIKGDVFWLDFNLDTNRITSYCLAPSNQASQFSDSVSRNPCSWEILTIYPELLDCLDIRLETGVIVVRFTMTEPIKDLCEWAKSVSGYVIEARITTGSLSKNFFQLKFTSSSSVVDDNEEANLVCILKRLQSLRQICTPKRLKKSGNSYQSSVACSPIIYNSKLYPSFTSNEELQTHTHMKKDKVSPLAKDASCDSLLTSVGSVHKRGSPTNNLTTTESYFQTLSNENIQETSCLIEFTALNKSLEVDLDKSTPEKPRKAPLQTSPIVLLNRSQSPIKVDFNEFDAKTPEDTKLNYTEVNVSTGVNECVDKLSSVTSTRATCKISEINENFGHFAKIAKEPQILMQNLNSSVLDIPSPIKSPKSDSRLVTTASEKQNDSNSCVLACEVLEPNIFQSQSSVLTEDSMDQNALTNSSYLKCVSSKPKKKSSLLTGRSFRTPVSQSLSVPTRTLCNISASYLLDISPEGVRCPLTPEDYTVLSLPKLSTQVTLKGKSRAVSRQLASKSKVENQIKDKTLHKLEKPIFSSNSILTSSLESSDTSDVDYQPLSIRLGLPSTERRRSARLLNKKETVTQSDMSSSQLKQDMSPQTPTQSPLSSTSQSLTKTPTNIPRVIKPVSTFKKKKFFCTTRSERIEKEKQRFQNACEIGNAAKNTFKPNKKRSKYKNQKNKEVKVNRQRNQQQYKSKHLPTMKQAVNKAALPHSMPIDSDQDFDVEIVDPDVEIVHMYNESLIFPPVKSTKLSKNPQPLCTKSCNKKSVGLFNPLTELERTNSNNQLSPSQPSDTSSAASLFTMTPPKHFPKSSEDGKRIKIVPLTTSTSANQTNCKNFVSAAENHLLEENPWDKDSSVFDIVGLQLNKQHTSNEKSNVTVEQFFQNSFDRSPLPENIHNNSSKEPELYSLVSLEALFQHVALISTKVDENILAHRELERRWLSVQKELSDLKFNIQEQVNIKM</sequence>
<feature type="region of interest" description="Disordered" evidence="1">
    <location>
        <begin position="922"/>
        <end position="950"/>
    </location>
</feature>
<evidence type="ECO:0000313" key="3">
    <source>
        <dbReference type="Proteomes" id="UP001292079"/>
    </source>
</evidence>
<name>A0AAE1Z906_SCHME</name>
<proteinExistence type="predicted"/>
<protein>
    <recommendedName>
        <fullName evidence="4">Synaptonemal complex protein 2 Spt16M-like domain-containing protein</fullName>
    </recommendedName>
</protein>
<feature type="compositionally biased region" description="Basic residues" evidence="1">
    <location>
        <begin position="922"/>
        <end position="932"/>
    </location>
</feature>
<dbReference type="PANTHER" id="PTHR15607:SF12">
    <property type="entry name" value="SYNAPTONEMAL COMPLEX PROTEIN 2"/>
    <property type="match status" value="1"/>
</dbReference>
<evidence type="ECO:0000313" key="2">
    <source>
        <dbReference type="EMBL" id="KAK4469350.1"/>
    </source>
</evidence>
<reference evidence="2" key="2">
    <citation type="journal article" date="2023" name="Infect Dis Poverty">
        <title>Chromosome-scale genome of the human blood fluke Schistosoma mekongi and its implications for public health.</title>
        <authorList>
            <person name="Zhou M."/>
            <person name="Xu L."/>
            <person name="Xu D."/>
            <person name="Chen W."/>
            <person name="Khan J."/>
            <person name="Hu Y."/>
            <person name="Huang H."/>
            <person name="Wei H."/>
            <person name="Zhang Y."/>
            <person name="Chusongsang P."/>
            <person name="Tanasarnprasert K."/>
            <person name="Hu X."/>
            <person name="Limpanont Y."/>
            <person name="Lv Z."/>
        </authorList>
    </citation>
    <scope>NUCLEOTIDE SEQUENCE</scope>
    <source>
        <strain evidence="2">LV_2022a</strain>
    </source>
</reference>
<dbReference type="AlphaFoldDB" id="A0AAE1Z906"/>
<feature type="compositionally biased region" description="Low complexity" evidence="1">
    <location>
        <begin position="852"/>
        <end position="873"/>
    </location>
</feature>
<comment type="caution">
    <text evidence="2">The sequence shown here is derived from an EMBL/GenBank/DDBJ whole genome shotgun (WGS) entry which is preliminary data.</text>
</comment>
<dbReference type="GO" id="GO:0007140">
    <property type="term" value="P:male meiotic nuclear division"/>
    <property type="evidence" value="ECO:0007669"/>
    <property type="project" value="TreeGrafter"/>
</dbReference>